<gene>
    <name evidence="1" type="ORF">EVAR_4449_1</name>
</gene>
<dbReference type="Proteomes" id="UP000299102">
    <property type="component" value="Unassembled WGS sequence"/>
</dbReference>
<accession>A0A4C1T0K1</accession>
<reference evidence="1 2" key="1">
    <citation type="journal article" date="2019" name="Commun. Biol.">
        <title>The bagworm genome reveals a unique fibroin gene that provides high tensile strength.</title>
        <authorList>
            <person name="Kono N."/>
            <person name="Nakamura H."/>
            <person name="Ohtoshi R."/>
            <person name="Tomita M."/>
            <person name="Numata K."/>
            <person name="Arakawa K."/>
        </authorList>
    </citation>
    <scope>NUCLEOTIDE SEQUENCE [LARGE SCALE GENOMIC DNA]</scope>
</reference>
<evidence type="ECO:0000313" key="2">
    <source>
        <dbReference type="Proteomes" id="UP000299102"/>
    </source>
</evidence>
<organism evidence="1 2">
    <name type="scientific">Eumeta variegata</name>
    <name type="common">Bagworm moth</name>
    <name type="synonym">Eumeta japonica</name>
    <dbReference type="NCBI Taxonomy" id="151549"/>
    <lineage>
        <taxon>Eukaryota</taxon>
        <taxon>Metazoa</taxon>
        <taxon>Ecdysozoa</taxon>
        <taxon>Arthropoda</taxon>
        <taxon>Hexapoda</taxon>
        <taxon>Insecta</taxon>
        <taxon>Pterygota</taxon>
        <taxon>Neoptera</taxon>
        <taxon>Endopterygota</taxon>
        <taxon>Lepidoptera</taxon>
        <taxon>Glossata</taxon>
        <taxon>Ditrysia</taxon>
        <taxon>Tineoidea</taxon>
        <taxon>Psychidae</taxon>
        <taxon>Oiketicinae</taxon>
        <taxon>Eumeta</taxon>
    </lineage>
</organism>
<name>A0A4C1T0K1_EUMVA</name>
<comment type="caution">
    <text evidence="1">The sequence shown here is derived from an EMBL/GenBank/DDBJ whole genome shotgun (WGS) entry which is preliminary data.</text>
</comment>
<proteinExistence type="predicted"/>
<dbReference type="EMBL" id="BGZK01000024">
    <property type="protein sequence ID" value="GBP07027.1"/>
    <property type="molecule type" value="Genomic_DNA"/>
</dbReference>
<evidence type="ECO:0000313" key="1">
    <source>
        <dbReference type="EMBL" id="GBP07027.1"/>
    </source>
</evidence>
<dbReference type="AlphaFoldDB" id="A0A4C1T0K1"/>
<sequence length="81" mass="9482">MEKNHTHSVDQFRPLFFYFSLESHQLWPVVIRIGGFARRAVSMSARDFIPSRLWSRIRREVIKLDLPPPALPHPVCVLVDT</sequence>
<keyword evidence="2" id="KW-1185">Reference proteome</keyword>
<protein>
    <submittedName>
        <fullName evidence="1">Uncharacterized protein</fullName>
    </submittedName>
</protein>